<evidence type="ECO:0000256" key="1">
    <source>
        <dbReference type="SAM" id="MobiDB-lite"/>
    </source>
</evidence>
<feature type="region of interest" description="Disordered" evidence="1">
    <location>
        <begin position="118"/>
        <end position="144"/>
    </location>
</feature>
<dbReference type="AlphaFoldDB" id="A0AAD6SQG3"/>
<dbReference type="Proteomes" id="UP001218188">
    <property type="component" value="Unassembled WGS sequence"/>
</dbReference>
<proteinExistence type="predicted"/>
<feature type="region of interest" description="Disordered" evidence="1">
    <location>
        <begin position="1"/>
        <end position="73"/>
    </location>
</feature>
<gene>
    <name evidence="2" type="ORF">C8F04DRAFT_1186087</name>
</gene>
<comment type="caution">
    <text evidence="2">The sequence shown here is derived from an EMBL/GenBank/DDBJ whole genome shotgun (WGS) entry which is preliminary data.</text>
</comment>
<keyword evidence="3" id="KW-1185">Reference proteome</keyword>
<sequence length="154" mass="16370">MYSATSTLSGIAVPASPIRWRPNKGVQRTGLRPGSNSRSVVTYGHAAGSESEKGREGGGEGRGGWDGGVGRRQRRVLHEAEAGEDGPRKLGTRGRVGTWACAGTYVDSRTILKDSGVEVRASTGAEPSASRLEGEQKSGQDNESEVNLTYYIKY</sequence>
<evidence type="ECO:0000313" key="3">
    <source>
        <dbReference type="Proteomes" id="UP001218188"/>
    </source>
</evidence>
<name>A0AAD6SQG3_9AGAR</name>
<feature type="compositionally biased region" description="Basic and acidic residues" evidence="1">
    <location>
        <begin position="50"/>
        <end position="59"/>
    </location>
</feature>
<evidence type="ECO:0000313" key="2">
    <source>
        <dbReference type="EMBL" id="KAJ7031241.1"/>
    </source>
</evidence>
<dbReference type="EMBL" id="JARJCM010000083">
    <property type="protein sequence ID" value="KAJ7031241.1"/>
    <property type="molecule type" value="Genomic_DNA"/>
</dbReference>
<reference evidence="2" key="1">
    <citation type="submission" date="2023-03" db="EMBL/GenBank/DDBJ databases">
        <title>Massive genome expansion in bonnet fungi (Mycena s.s.) driven by repeated elements and novel gene families across ecological guilds.</title>
        <authorList>
            <consortium name="Lawrence Berkeley National Laboratory"/>
            <person name="Harder C.B."/>
            <person name="Miyauchi S."/>
            <person name="Viragh M."/>
            <person name="Kuo A."/>
            <person name="Thoen E."/>
            <person name="Andreopoulos B."/>
            <person name="Lu D."/>
            <person name="Skrede I."/>
            <person name="Drula E."/>
            <person name="Henrissat B."/>
            <person name="Morin E."/>
            <person name="Kohler A."/>
            <person name="Barry K."/>
            <person name="LaButti K."/>
            <person name="Morin E."/>
            <person name="Salamov A."/>
            <person name="Lipzen A."/>
            <person name="Mereny Z."/>
            <person name="Hegedus B."/>
            <person name="Baldrian P."/>
            <person name="Stursova M."/>
            <person name="Weitz H."/>
            <person name="Taylor A."/>
            <person name="Grigoriev I.V."/>
            <person name="Nagy L.G."/>
            <person name="Martin F."/>
            <person name="Kauserud H."/>
        </authorList>
    </citation>
    <scope>NUCLEOTIDE SEQUENCE</scope>
    <source>
        <strain evidence="2">CBHHK200</strain>
    </source>
</reference>
<protein>
    <submittedName>
        <fullName evidence="2">Uncharacterized protein</fullName>
    </submittedName>
</protein>
<accession>A0AAD6SQG3</accession>
<feature type="compositionally biased region" description="Gly residues" evidence="1">
    <location>
        <begin position="60"/>
        <end position="70"/>
    </location>
</feature>
<organism evidence="2 3">
    <name type="scientific">Mycena alexandri</name>
    <dbReference type="NCBI Taxonomy" id="1745969"/>
    <lineage>
        <taxon>Eukaryota</taxon>
        <taxon>Fungi</taxon>
        <taxon>Dikarya</taxon>
        <taxon>Basidiomycota</taxon>
        <taxon>Agaricomycotina</taxon>
        <taxon>Agaricomycetes</taxon>
        <taxon>Agaricomycetidae</taxon>
        <taxon>Agaricales</taxon>
        <taxon>Marasmiineae</taxon>
        <taxon>Mycenaceae</taxon>
        <taxon>Mycena</taxon>
    </lineage>
</organism>